<keyword evidence="2" id="KW-1185">Reference proteome</keyword>
<proteinExistence type="predicted"/>
<dbReference type="Proteomes" id="UP000501623">
    <property type="component" value="Chromosome"/>
</dbReference>
<dbReference type="RefSeq" id="WP_171591839.1">
    <property type="nucleotide sequence ID" value="NZ_CP053538.1"/>
</dbReference>
<organism evidence="1 2">
    <name type="scientific">Hymenobacter taeanensis</name>
    <dbReference type="NCBI Taxonomy" id="2735321"/>
    <lineage>
        <taxon>Bacteria</taxon>
        <taxon>Pseudomonadati</taxon>
        <taxon>Bacteroidota</taxon>
        <taxon>Cytophagia</taxon>
        <taxon>Cytophagales</taxon>
        <taxon>Hymenobacteraceae</taxon>
        <taxon>Hymenobacter</taxon>
    </lineage>
</organism>
<sequence length="176" mass="20177">MQKIILGLLFVTSVAFVLTKTVFKAPPSKSLHSLPNIGLDTIKLGVGYAGCGEWGGRRELIKVFQGGGEKYNELDFTDTTRTYFAEYWVDSLECSYRTDRRYRMKVRKLLTLSDESLVLRYMQDFIPATLKRGSASDYQYGSSYYMKFQGRNNVVLHYPSAGKDVFQELRAQLYSK</sequence>
<dbReference type="AlphaFoldDB" id="A0A6M6BI20"/>
<evidence type="ECO:0000313" key="2">
    <source>
        <dbReference type="Proteomes" id="UP000501623"/>
    </source>
</evidence>
<dbReference type="EMBL" id="CP053538">
    <property type="protein sequence ID" value="QJX47746.1"/>
    <property type="molecule type" value="Genomic_DNA"/>
</dbReference>
<gene>
    <name evidence="1" type="ORF">HMJ29_12660</name>
</gene>
<reference evidence="1 2" key="1">
    <citation type="submission" date="2020-05" db="EMBL/GenBank/DDBJ databases">
        <title>Complete genome sequence of Hymenobacter sp. TS19 in Coasted Sand Dune.</title>
        <authorList>
            <person name="Lee J.-H."/>
            <person name="Jung J.-H."/>
            <person name="Jeong S."/>
            <person name="Zhao L."/>
            <person name="Kim M.-K."/>
            <person name="Seo H.-S."/>
            <person name="Lim S."/>
        </authorList>
    </citation>
    <scope>NUCLEOTIDE SEQUENCE [LARGE SCALE GENOMIC DNA]</scope>
    <source>
        <strain evidence="1 2">TS19</strain>
    </source>
</reference>
<name>A0A6M6BI20_9BACT</name>
<evidence type="ECO:0000313" key="1">
    <source>
        <dbReference type="EMBL" id="QJX47746.1"/>
    </source>
</evidence>
<protein>
    <submittedName>
        <fullName evidence="1">Uncharacterized protein</fullName>
    </submittedName>
</protein>
<dbReference type="KEGG" id="hts:HMJ29_12660"/>
<accession>A0A6M6BI20</accession>